<keyword evidence="2" id="KW-0853">WD repeat</keyword>
<gene>
    <name evidence="5" type="primary">NLE1_2</name>
    <name evidence="5" type="ORF">ILYODFUR_020638</name>
</gene>
<evidence type="ECO:0000256" key="2">
    <source>
        <dbReference type="ARBA" id="ARBA00022574"/>
    </source>
</evidence>
<protein>
    <submittedName>
        <fullName evidence="5">Notchless protein 1</fullName>
    </submittedName>
</protein>
<dbReference type="Pfam" id="PF08154">
    <property type="entry name" value="NLE"/>
    <property type="match status" value="1"/>
</dbReference>
<proteinExistence type="predicted"/>
<comment type="caution">
    <text evidence="5">The sequence shown here is derived from an EMBL/GenBank/DDBJ whole genome shotgun (WGS) entry which is preliminary data.</text>
</comment>
<feature type="domain" description="NLE" evidence="4">
    <location>
        <begin position="10"/>
        <end position="48"/>
    </location>
</feature>
<evidence type="ECO:0000313" key="5">
    <source>
        <dbReference type="EMBL" id="MEQ2229621.1"/>
    </source>
</evidence>
<keyword evidence="6" id="KW-1185">Reference proteome</keyword>
<reference evidence="5 6" key="1">
    <citation type="submission" date="2021-06" db="EMBL/GenBank/DDBJ databases">
        <authorList>
            <person name="Palmer J.M."/>
        </authorList>
    </citation>
    <scope>NUCLEOTIDE SEQUENCE [LARGE SCALE GENOMIC DNA]</scope>
    <source>
        <strain evidence="6">if_2019</strain>
        <tissue evidence="5">Muscle</tissue>
    </source>
</reference>
<dbReference type="InterPro" id="IPR012972">
    <property type="entry name" value="NLE"/>
</dbReference>
<dbReference type="EMBL" id="JAHRIQ010025312">
    <property type="protein sequence ID" value="MEQ2229621.1"/>
    <property type="molecule type" value="Genomic_DNA"/>
</dbReference>
<dbReference type="Proteomes" id="UP001482620">
    <property type="component" value="Unassembled WGS sequence"/>
</dbReference>
<name>A0ABV0TA41_9TELE</name>
<evidence type="ECO:0000256" key="3">
    <source>
        <dbReference type="ARBA" id="ARBA00022737"/>
    </source>
</evidence>
<evidence type="ECO:0000256" key="1">
    <source>
        <dbReference type="ARBA" id="ARBA00004123"/>
    </source>
</evidence>
<accession>A0ABV0TA41</accession>
<comment type="subcellular location">
    <subcellularLocation>
        <location evidence="1">Nucleus</location>
    </subcellularLocation>
</comment>
<sequence>MTSEDVERLLIQFQDEDGEVLGSPFDVPLDITPDKLQLVCNALLQKLDDERLQLHEIKSKSPEMFSHTFPCLL</sequence>
<organism evidence="5 6">
    <name type="scientific">Ilyodon furcidens</name>
    <name type="common">goldbreast splitfin</name>
    <dbReference type="NCBI Taxonomy" id="33524"/>
    <lineage>
        <taxon>Eukaryota</taxon>
        <taxon>Metazoa</taxon>
        <taxon>Chordata</taxon>
        <taxon>Craniata</taxon>
        <taxon>Vertebrata</taxon>
        <taxon>Euteleostomi</taxon>
        <taxon>Actinopterygii</taxon>
        <taxon>Neopterygii</taxon>
        <taxon>Teleostei</taxon>
        <taxon>Neoteleostei</taxon>
        <taxon>Acanthomorphata</taxon>
        <taxon>Ovalentaria</taxon>
        <taxon>Atherinomorphae</taxon>
        <taxon>Cyprinodontiformes</taxon>
        <taxon>Goodeidae</taxon>
        <taxon>Ilyodon</taxon>
    </lineage>
</organism>
<evidence type="ECO:0000259" key="4">
    <source>
        <dbReference type="Pfam" id="PF08154"/>
    </source>
</evidence>
<keyword evidence="3" id="KW-0677">Repeat</keyword>
<evidence type="ECO:0000313" key="6">
    <source>
        <dbReference type="Proteomes" id="UP001482620"/>
    </source>
</evidence>